<organism evidence="2 3">
    <name type="scientific">Galerina marginata (strain CBS 339.88)</name>
    <dbReference type="NCBI Taxonomy" id="685588"/>
    <lineage>
        <taxon>Eukaryota</taxon>
        <taxon>Fungi</taxon>
        <taxon>Dikarya</taxon>
        <taxon>Basidiomycota</taxon>
        <taxon>Agaricomycotina</taxon>
        <taxon>Agaricomycetes</taxon>
        <taxon>Agaricomycetidae</taxon>
        <taxon>Agaricales</taxon>
        <taxon>Agaricineae</taxon>
        <taxon>Strophariaceae</taxon>
        <taxon>Galerina</taxon>
    </lineage>
</organism>
<sequence>MQFDPPKPRFTRPQQRPDSSSSTLLYSGGSPPGFASPTSPFSSPSRSRDVSPGRAPPHALANAFETPRQQHHGLATGNSSASLSVNYVPSKFSNPLLSSRAGPRRRMTRGGTARLKDPLNPGVGMVPRWEAAWMRSGAAKREWQACG</sequence>
<gene>
    <name evidence="2" type="ORF">GALMADRAFT_136353</name>
</gene>
<feature type="region of interest" description="Disordered" evidence="1">
    <location>
        <begin position="1"/>
        <end position="121"/>
    </location>
</feature>
<name>A0A067TBL0_GALM3</name>
<feature type="compositionally biased region" description="Low complexity" evidence="1">
    <location>
        <begin position="19"/>
        <end position="45"/>
    </location>
</feature>
<proteinExistence type="predicted"/>
<dbReference type="EMBL" id="KL142372">
    <property type="protein sequence ID" value="KDR79742.1"/>
    <property type="molecule type" value="Genomic_DNA"/>
</dbReference>
<dbReference type="AlphaFoldDB" id="A0A067TBL0"/>
<accession>A0A067TBL0</accession>
<reference evidence="3" key="1">
    <citation type="journal article" date="2014" name="Proc. Natl. Acad. Sci. U.S.A.">
        <title>Extensive sampling of basidiomycete genomes demonstrates inadequacy of the white-rot/brown-rot paradigm for wood decay fungi.</title>
        <authorList>
            <person name="Riley R."/>
            <person name="Salamov A.A."/>
            <person name="Brown D.W."/>
            <person name="Nagy L.G."/>
            <person name="Floudas D."/>
            <person name="Held B.W."/>
            <person name="Levasseur A."/>
            <person name="Lombard V."/>
            <person name="Morin E."/>
            <person name="Otillar R."/>
            <person name="Lindquist E.A."/>
            <person name="Sun H."/>
            <person name="LaButti K.M."/>
            <person name="Schmutz J."/>
            <person name="Jabbour D."/>
            <person name="Luo H."/>
            <person name="Baker S.E."/>
            <person name="Pisabarro A.G."/>
            <person name="Walton J.D."/>
            <person name="Blanchette R.A."/>
            <person name="Henrissat B."/>
            <person name="Martin F."/>
            <person name="Cullen D."/>
            <person name="Hibbett D.S."/>
            <person name="Grigoriev I.V."/>
        </authorList>
    </citation>
    <scope>NUCLEOTIDE SEQUENCE [LARGE SCALE GENOMIC DNA]</scope>
    <source>
        <strain evidence="3">CBS 339.88</strain>
    </source>
</reference>
<evidence type="ECO:0000313" key="2">
    <source>
        <dbReference type="EMBL" id="KDR79742.1"/>
    </source>
</evidence>
<feature type="compositionally biased region" description="Polar residues" evidence="1">
    <location>
        <begin position="76"/>
        <end position="97"/>
    </location>
</feature>
<evidence type="ECO:0000256" key="1">
    <source>
        <dbReference type="SAM" id="MobiDB-lite"/>
    </source>
</evidence>
<keyword evidence="3" id="KW-1185">Reference proteome</keyword>
<dbReference type="HOGENOM" id="CLU_1768206_0_0_1"/>
<dbReference type="Proteomes" id="UP000027222">
    <property type="component" value="Unassembled WGS sequence"/>
</dbReference>
<evidence type="ECO:0000313" key="3">
    <source>
        <dbReference type="Proteomes" id="UP000027222"/>
    </source>
</evidence>
<protein>
    <submittedName>
        <fullName evidence="2">Uncharacterized protein</fullName>
    </submittedName>
</protein>